<dbReference type="Pfam" id="PF04999">
    <property type="entry name" value="FtsL"/>
    <property type="match status" value="1"/>
</dbReference>
<dbReference type="EMBL" id="JBHTLN010000002">
    <property type="protein sequence ID" value="MFD1123110.1"/>
    <property type="molecule type" value="Genomic_DNA"/>
</dbReference>
<evidence type="ECO:0000256" key="1">
    <source>
        <dbReference type="ARBA" id="ARBA00004401"/>
    </source>
</evidence>
<dbReference type="HAMAP" id="MF_00910">
    <property type="entry name" value="FtsL"/>
    <property type="match status" value="1"/>
</dbReference>
<evidence type="ECO:0000256" key="8">
    <source>
        <dbReference type="HAMAP-Rule" id="MF_00910"/>
    </source>
</evidence>
<accession>A0ABW3PFC0</accession>
<reference evidence="11" key="1">
    <citation type="journal article" date="2019" name="Int. J. Syst. Evol. Microbiol.">
        <title>The Global Catalogue of Microorganisms (GCM) 10K type strain sequencing project: providing services to taxonomists for standard genome sequencing and annotation.</title>
        <authorList>
            <consortium name="The Broad Institute Genomics Platform"/>
            <consortium name="The Broad Institute Genome Sequencing Center for Infectious Disease"/>
            <person name="Wu L."/>
            <person name="Ma J."/>
        </authorList>
    </citation>
    <scope>NUCLEOTIDE SEQUENCE [LARGE SCALE GENOMIC DNA]</scope>
    <source>
        <strain evidence="11">CCUG 58411</strain>
    </source>
</reference>
<evidence type="ECO:0000256" key="6">
    <source>
        <dbReference type="ARBA" id="ARBA00023136"/>
    </source>
</evidence>
<name>A0ABW3PFC0_9PROT</name>
<keyword evidence="8" id="KW-0997">Cell inner membrane</keyword>
<keyword evidence="4 8" id="KW-0812">Transmembrane</keyword>
<dbReference type="GO" id="GO:0051301">
    <property type="term" value="P:cell division"/>
    <property type="evidence" value="ECO:0007669"/>
    <property type="project" value="UniProtKB-KW"/>
</dbReference>
<dbReference type="PANTHER" id="PTHR37479">
    <property type="entry name" value="CELL DIVISION PROTEIN FTSL"/>
    <property type="match status" value="1"/>
</dbReference>
<organism evidence="10 11">
    <name type="scientific">Methylophilus flavus</name>
    <dbReference type="NCBI Taxonomy" id="640084"/>
    <lineage>
        <taxon>Bacteria</taxon>
        <taxon>Pseudomonadati</taxon>
        <taxon>Pseudomonadota</taxon>
        <taxon>Betaproteobacteria</taxon>
        <taxon>Nitrosomonadales</taxon>
        <taxon>Methylophilaceae</taxon>
        <taxon>Methylophilus</taxon>
    </lineage>
</organism>
<evidence type="ECO:0000256" key="4">
    <source>
        <dbReference type="ARBA" id="ARBA00022692"/>
    </source>
</evidence>
<keyword evidence="2 8" id="KW-1003">Cell membrane</keyword>
<evidence type="ECO:0000313" key="10">
    <source>
        <dbReference type="EMBL" id="MFD1123110.1"/>
    </source>
</evidence>
<protein>
    <recommendedName>
        <fullName evidence="8 9">Cell division protein FtsL</fullName>
    </recommendedName>
</protein>
<evidence type="ECO:0000256" key="5">
    <source>
        <dbReference type="ARBA" id="ARBA00022989"/>
    </source>
</evidence>
<comment type="caution">
    <text evidence="10">The sequence shown here is derived from an EMBL/GenBank/DDBJ whole genome shotgun (WGS) entry which is preliminary data.</text>
</comment>
<keyword evidence="7 8" id="KW-0131">Cell cycle</keyword>
<keyword evidence="5 8" id="KW-1133">Transmembrane helix</keyword>
<sequence>MIRLNLILFAVTIAMALGVVTAQYKARKLYFELDRQEMLTKQYMTEYDQLQIEQSTWAMHSRLEEFATARLHMHSPSMQQTQVIVVDLPAAPVVGPVVAPAAP</sequence>
<dbReference type="NCBIfam" id="TIGR02209">
    <property type="entry name" value="ftsL_broad"/>
    <property type="match status" value="1"/>
</dbReference>
<dbReference type="InterPro" id="IPR011922">
    <property type="entry name" value="Cell_div_FtsL"/>
</dbReference>
<keyword evidence="11" id="KW-1185">Reference proteome</keyword>
<dbReference type="Proteomes" id="UP001597206">
    <property type="component" value="Unassembled WGS sequence"/>
</dbReference>
<evidence type="ECO:0000256" key="3">
    <source>
        <dbReference type="ARBA" id="ARBA00022618"/>
    </source>
</evidence>
<gene>
    <name evidence="8 10" type="primary">ftsL</name>
    <name evidence="10" type="ORF">ACFQ2T_11385</name>
</gene>
<dbReference type="RefSeq" id="WP_379034504.1">
    <property type="nucleotide sequence ID" value="NZ_JBHTLN010000002.1"/>
</dbReference>
<evidence type="ECO:0000313" key="11">
    <source>
        <dbReference type="Proteomes" id="UP001597206"/>
    </source>
</evidence>
<comment type="function">
    <text evidence="8">Essential cell division protein. May link together the upstream cell division proteins, which are predominantly cytoplasmic, with the downstream cell division proteins, which are predominantly periplasmic.</text>
</comment>
<dbReference type="PANTHER" id="PTHR37479:SF1">
    <property type="entry name" value="CELL DIVISION PROTEIN FTSL"/>
    <property type="match status" value="1"/>
</dbReference>
<keyword evidence="6 8" id="KW-0472">Membrane</keyword>
<comment type="subunit">
    <text evidence="8">Part of a complex composed of FtsB, FtsL and FtsQ.</text>
</comment>
<comment type="subcellular location">
    <subcellularLocation>
        <location evidence="8">Cell inner membrane</location>
        <topology evidence="8">Single-pass type II membrane protein</topology>
    </subcellularLocation>
    <subcellularLocation>
        <location evidence="1">Cell membrane</location>
        <topology evidence="1">Single-pass type II membrane protein</topology>
    </subcellularLocation>
    <text evidence="8">Localizes to the division septum where it forms a ring structure.</text>
</comment>
<keyword evidence="3 8" id="KW-0132">Cell division</keyword>
<comment type="similarity">
    <text evidence="8">Belongs to the FtsL family.</text>
</comment>
<proteinExistence type="inferred from homology"/>
<evidence type="ECO:0000256" key="9">
    <source>
        <dbReference type="NCBIfam" id="TIGR02209"/>
    </source>
</evidence>
<evidence type="ECO:0000256" key="7">
    <source>
        <dbReference type="ARBA" id="ARBA00023306"/>
    </source>
</evidence>
<evidence type="ECO:0000256" key="2">
    <source>
        <dbReference type="ARBA" id="ARBA00022475"/>
    </source>
</evidence>